<name>A0A354YUM0_9FIRM</name>
<dbReference type="Proteomes" id="UP000263273">
    <property type="component" value="Unassembled WGS sequence"/>
</dbReference>
<evidence type="ECO:0000313" key="1">
    <source>
        <dbReference type="EMBL" id="HBK53035.1"/>
    </source>
</evidence>
<dbReference type="AlphaFoldDB" id="A0A354YUM0"/>
<reference evidence="1 2" key="1">
    <citation type="journal article" date="2018" name="Nat. Biotechnol.">
        <title>A standardized bacterial taxonomy based on genome phylogeny substantially revises the tree of life.</title>
        <authorList>
            <person name="Parks D.H."/>
            <person name="Chuvochina M."/>
            <person name="Waite D.W."/>
            <person name="Rinke C."/>
            <person name="Skarshewski A."/>
            <person name="Chaumeil P.A."/>
            <person name="Hugenholtz P."/>
        </authorList>
    </citation>
    <scope>NUCLEOTIDE SEQUENCE [LARGE SCALE GENOMIC DNA]</scope>
    <source>
        <strain evidence="1">UBA10948</strain>
    </source>
</reference>
<accession>A0A354YUM0</accession>
<comment type="caution">
    <text evidence="1">The sequence shown here is derived from an EMBL/GenBank/DDBJ whole genome shotgun (WGS) entry which is preliminary data.</text>
</comment>
<protein>
    <submittedName>
        <fullName evidence="1">Stage II sporulation protein R</fullName>
    </submittedName>
</protein>
<feature type="non-terminal residue" evidence="1">
    <location>
        <position position="90"/>
    </location>
</feature>
<proteinExistence type="predicted"/>
<sequence length="90" mass="10024">MPRKYLGIIMIAILILLGSSLCLQEKPLNKSVLRLHVIANSDSLADQALKIQVKDAVVEMMKKEFAGMDNMEQARQAALEDIAEIKRTAE</sequence>
<evidence type="ECO:0000313" key="2">
    <source>
        <dbReference type="Proteomes" id="UP000263273"/>
    </source>
</evidence>
<dbReference type="EMBL" id="DNZF01000082">
    <property type="protein sequence ID" value="HBK53035.1"/>
    <property type="molecule type" value="Genomic_DNA"/>
</dbReference>
<organism evidence="1 2">
    <name type="scientific">Syntrophomonas wolfei</name>
    <dbReference type="NCBI Taxonomy" id="863"/>
    <lineage>
        <taxon>Bacteria</taxon>
        <taxon>Bacillati</taxon>
        <taxon>Bacillota</taxon>
        <taxon>Clostridia</taxon>
        <taxon>Eubacteriales</taxon>
        <taxon>Syntrophomonadaceae</taxon>
        <taxon>Syntrophomonas</taxon>
    </lineage>
</organism>
<gene>
    <name evidence="1" type="ORF">DDZ44_03740</name>
</gene>
<dbReference type="InterPro" id="IPR014202">
    <property type="entry name" value="Spore_II_R"/>
</dbReference>
<dbReference type="Pfam" id="PF09551">
    <property type="entry name" value="Spore_II_R"/>
    <property type="match status" value="1"/>
</dbReference>